<dbReference type="SMART" id="SM00271">
    <property type="entry name" value="DnaJ"/>
    <property type="match status" value="1"/>
</dbReference>
<dbReference type="Gramene" id="ESR45296">
    <property type="protein sequence ID" value="ESR45296"/>
    <property type="gene ID" value="CICLE_v10003690mg"/>
</dbReference>
<dbReference type="InterPro" id="IPR018253">
    <property type="entry name" value="DnaJ_domain_CS"/>
</dbReference>
<evidence type="ECO:0000259" key="1">
    <source>
        <dbReference type="PROSITE" id="PS50076"/>
    </source>
</evidence>
<dbReference type="Pfam" id="PF00226">
    <property type="entry name" value="DnaJ"/>
    <property type="match status" value="1"/>
</dbReference>
<dbReference type="CDD" id="cd06257">
    <property type="entry name" value="DnaJ"/>
    <property type="match status" value="1"/>
</dbReference>
<dbReference type="InterPro" id="IPR036869">
    <property type="entry name" value="J_dom_sf"/>
</dbReference>
<dbReference type="FunCoup" id="V4T6W8">
    <property type="interactions" value="331"/>
</dbReference>
<organism evidence="2 3">
    <name type="scientific">Citrus clementina</name>
    <name type="common">Clementine</name>
    <name type="synonym">Citrus deliciosa x Citrus sinensis</name>
    <dbReference type="NCBI Taxonomy" id="85681"/>
    <lineage>
        <taxon>Eukaryota</taxon>
        <taxon>Viridiplantae</taxon>
        <taxon>Streptophyta</taxon>
        <taxon>Embryophyta</taxon>
        <taxon>Tracheophyta</taxon>
        <taxon>Spermatophyta</taxon>
        <taxon>Magnoliopsida</taxon>
        <taxon>eudicotyledons</taxon>
        <taxon>Gunneridae</taxon>
        <taxon>Pentapetalae</taxon>
        <taxon>rosids</taxon>
        <taxon>malvids</taxon>
        <taxon>Sapindales</taxon>
        <taxon>Rutaceae</taxon>
        <taxon>Aurantioideae</taxon>
        <taxon>Citrus</taxon>
    </lineage>
</organism>
<dbReference type="AlphaFoldDB" id="V4T6W8"/>
<proteinExistence type="predicted"/>
<dbReference type="eggNOG" id="KOG0712">
    <property type="taxonomic scope" value="Eukaryota"/>
</dbReference>
<evidence type="ECO:0000313" key="2">
    <source>
        <dbReference type="EMBL" id="ESR45296.1"/>
    </source>
</evidence>
<feature type="domain" description="J" evidence="1">
    <location>
        <begin position="35"/>
        <end position="96"/>
    </location>
</feature>
<dbReference type="Gene3D" id="1.10.287.110">
    <property type="entry name" value="DnaJ domain"/>
    <property type="match status" value="1"/>
</dbReference>
<dbReference type="PROSITE" id="PS00636">
    <property type="entry name" value="DNAJ_1"/>
    <property type="match status" value="1"/>
</dbReference>
<name>V4T6W8_CITCL</name>
<evidence type="ECO:0000313" key="3">
    <source>
        <dbReference type="Proteomes" id="UP000030687"/>
    </source>
</evidence>
<dbReference type="InParanoid" id="V4T6W8"/>
<dbReference type="KEGG" id="cic:CICLE_v10003690mg"/>
<sequence>PLLLFNFTTALGKNKRSPCVVSVEMSVTTPGTRGSLYEVLRVETTMMISEIKMAYQSLAKVYHPDLSSNDQDFIKIHYAYETLSDPTARAVYDMSLVSRMRTRTASFGCSGRSGFHPTHRWETHQCW</sequence>
<dbReference type="SUPFAM" id="SSF46565">
    <property type="entry name" value="Chaperone J-domain"/>
    <property type="match status" value="1"/>
</dbReference>
<feature type="non-terminal residue" evidence="2">
    <location>
        <position position="1"/>
    </location>
</feature>
<dbReference type="PANTHER" id="PTHR45432">
    <property type="entry name" value="CHAPERONE PROTEIN DNAJ 11, CHLOROPLASTIC-LIKE"/>
    <property type="match status" value="1"/>
</dbReference>
<dbReference type="OMA" id="VYPTRRW"/>
<dbReference type="InterPro" id="IPR001623">
    <property type="entry name" value="DnaJ_domain"/>
</dbReference>
<protein>
    <recommendedName>
        <fullName evidence="1">J domain-containing protein</fullName>
    </recommendedName>
</protein>
<dbReference type="STRING" id="85681.V4T6W8"/>
<dbReference type="PRINTS" id="PR00625">
    <property type="entry name" value="JDOMAIN"/>
</dbReference>
<dbReference type="PANTHER" id="PTHR45432:SF2">
    <property type="entry name" value="CHAPERONE PROTEIN DNAJ 11, CHLOROPLASTIC"/>
    <property type="match status" value="1"/>
</dbReference>
<reference evidence="2 3" key="1">
    <citation type="submission" date="2013-10" db="EMBL/GenBank/DDBJ databases">
        <authorList>
            <consortium name="International Citrus Genome Consortium"/>
            <person name="Jenkins J."/>
            <person name="Schmutz J."/>
            <person name="Prochnik S."/>
            <person name="Rokhsar D."/>
            <person name="Gmitter F."/>
            <person name="Ollitrault P."/>
            <person name="Machado M."/>
            <person name="Talon M."/>
            <person name="Wincker P."/>
            <person name="Jaillon O."/>
            <person name="Morgante M."/>
        </authorList>
    </citation>
    <scope>NUCLEOTIDE SEQUENCE</scope>
    <source>
        <strain evidence="3">cv. Clemenules</strain>
    </source>
</reference>
<accession>V4T6W8</accession>
<dbReference type="Proteomes" id="UP000030687">
    <property type="component" value="Unassembled WGS sequence"/>
</dbReference>
<keyword evidence="3" id="KW-1185">Reference proteome</keyword>
<gene>
    <name evidence="2" type="ORF">CICLE_v10003690mg</name>
</gene>
<dbReference type="EMBL" id="KI536799">
    <property type="protein sequence ID" value="ESR45296.1"/>
    <property type="molecule type" value="Genomic_DNA"/>
</dbReference>
<dbReference type="PROSITE" id="PS50076">
    <property type="entry name" value="DNAJ_2"/>
    <property type="match status" value="1"/>
</dbReference>